<evidence type="ECO:0000313" key="1">
    <source>
        <dbReference type="EMBL" id="AWV20234.1"/>
    </source>
</evidence>
<name>A0A4Y1MRU8_9PROT</name>
<dbReference type="RefSeq" id="WP_126281756.1">
    <property type="nucleotide sequence ID" value="NZ_CP025187.1"/>
</dbReference>
<sequence length="143" mass="16251">MQLKRLAVDTSKATFTLHGVDERDQPVLRQNMTRAQFETFCAKLPATEVVLEACGSSHHWGRFLQGFGHTVRLIPPQYVKPFVRLWRGDHKRTNHQVTIMRRNAGQTHGTRPVALLFANFAAHYFPANLCSLLTSRGVIDVEI</sequence>
<keyword evidence="1" id="KW-0614">Plasmid</keyword>
<protein>
    <submittedName>
        <fullName evidence="1">Transposase</fullName>
    </submittedName>
</protein>
<dbReference type="EMBL" id="CP025187">
    <property type="protein sequence ID" value="AWV20234.1"/>
    <property type="molecule type" value="Genomic_DNA"/>
</dbReference>
<proteinExistence type="predicted"/>
<geneLocation type="plasmid" evidence="1">
    <name>p2-AD2</name>
</geneLocation>
<gene>
    <name evidence="1" type="ORF">RADP37_05245</name>
</gene>
<organism evidence="1">
    <name type="scientific">Roseomonas mucosa</name>
    <dbReference type="NCBI Taxonomy" id="207340"/>
    <lineage>
        <taxon>Bacteria</taxon>
        <taxon>Pseudomonadati</taxon>
        <taxon>Pseudomonadota</taxon>
        <taxon>Alphaproteobacteria</taxon>
        <taxon>Acetobacterales</taxon>
        <taxon>Roseomonadaceae</taxon>
        <taxon>Roseomonas</taxon>
    </lineage>
</organism>
<dbReference type="AlphaFoldDB" id="A0A4Y1MRU8"/>
<accession>A0A4Y1MRU8</accession>
<reference evidence="1" key="1">
    <citation type="submission" date="2017-12" db="EMBL/GenBank/DDBJ databases">
        <authorList>
            <person name="Martens C."/>
            <person name="Dahlstrom E."/>
            <person name="Barbian K."/>
            <person name="Sykora L."/>
            <person name="Ricklefs S."/>
            <person name="Bruno D."/>
            <person name="Anzick I."/>
            <person name="Myles I."/>
            <person name="Datta S.K."/>
        </authorList>
    </citation>
    <scope>NUCLEOTIDE SEQUENCE</scope>
    <source>
        <strain evidence="1">AD2</strain>
        <plasmid evidence="1">p2-AD2</plasmid>
    </source>
</reference>